<dbReference type="EMBL" id="QRVJ01000024">
    <property type="protein sequence ID" value="RGS34069.1"/>
    <property type="molecule type" value="Genomic_DNA"/>
</dbReference>
<evidence type="ECO:0000256" key="1">
    <source>
        <dbReference type="SAM" id="SignalP"/>
    </source>
</evidence>
<dbReference type="Proteomes" id="UP000283341">
    <property type="component" value="Unassembled WGS sequence"/>
</dbReference>
<keyword evidence="1" id="KW-0732">Signal</keyword>
<proteinExistence type="predicted"/>
<evidence type="ECO:0000313" key="2">
    <source>
        <dbReference type="EMBL" id="RGS34069.1"/>
    </source>
</evidence>
<evidence type="ECO:0000313" key="3">
    <source>
        <dbReference type="Proteomes" id="UP000283341"/>
    </source>
</evidence>
<sequence>MKELIFTILGCFLSLSFQAQTLSSDCNRPRGRDRLMKRVVPICEAGEGGTQQIWDFSGLELQDANYELQYVEQGADTVIGIEHRTMYYYRTSGDSLFCLGYENPTTLITYQKPELLLTFPLFQGRVMADYFDGAGNYCEQLNIRLRGKNSVVADASGMLILPGGDTLQKVLRTYTHKRIHQRMTPQIIMPDSLRENIVPFVLNRDSIDYLLTNDSIRLETEIWRWYADGYRYPVFETVKSTVYKFGNAHEHFATSFVYLPEEQYYDLPYDTDNQEKRDLTDNENWEREWKNKVNDKGSIKGDETFSYHFQLDDSGYLHIGYELRQAGGVVLILFDLQGRQLSTIHLANQAIGYYEEAISMSRYSQGEYLLRISAGDKMYGEKLYYSGK</sequence>
<feature type="chain" id="PRO_5019216301" evidence="1">
    <location>
        <begin position="20"/>
        <end position="388"/>
    </location>
</feature>
<organism evidence="2 3">
    <name type="scientific">Bacteroides cellulosilyticus</name>
    <dbReference type="NCBI Taxonomy" id="246787"/>
    <lineage>
        <taxon>Bacteria</taxon>
        <taxon>Pseudomonadati</taxon>
        <taxon>Bacteroidota</taxon>
        <taxon>Bacteroidia</taxon>
        <taxon>Bacteroidales</taxon>
        <taxon>Bacteroidaceae</taxon>
        <taxon>Bacteroides</taxon>
    </lineage>
</organism>
<name>A0A412IAZ6_9BACE</name>
<dbReference type="AlphaFoldDB" id="A0A412IAZ6"/>
<comment type="caution">
    <text evidence="2">The sequence shown here is derived from an EMBL/GenBank/DDBJ whole genome shotgun (WGS) entry which is preliminary data.</text>
</comment>
<protein>
    <submittedName>
        <fullName evidence="2">T9SS C-terminal target domain-containing protein</fullName>
    </submittedName>
</protein>
<accession>A0A412IAZ6</accession>
<gene>
    <name evidence="2" type="ORF">DWX97_20080</name>
</gene>
<reference evidence="2 3" key="1">
    <citation type="submission" date="2018-08" db="EMBL/GenBank/DDBJ databases">
        <title>A genome reference for cultivated species of the human gut microbiota.</title>
        <authorList>
            <person name="Zou Y."/>
            <person name="Xue W."/>
            <person name="Luo G."/>
        </authorList>
    </citation>
    <scope>NUCLEOTIDE SEQUENCE [LARGE SCALE GENOMIC DNA]</scope>
    <source>
        <strain evidence="2 3">AF22-3AC</strain>
    </source>
</reference>
<feature type="signal peptide" evidence="1">
    <location>
        <begin position="1"/>
        <end position="19"/>
    </location>
</feature>
<dbReference type="RefSeq" id="WP_118403436.1">
    <property type="nucleotide sequence ID" value="NZ_JADNFX010000040.1"/>
</dbReference>